<keyword evidence="3" id="KW-1185">Reference proteome</keyword>
<evidence type="ECO:0000313" key="3">
    <source>
        <dbReference type="Proteomes" id="UP001285441"/>
    </source>
</evidence>
<evidence type="ECO:0000256" key="1">
    <source>
        <dbReference type="SAM" id="SignalP"/>
    </source>
</evidence>
<reference evidence="2" key="1">
    <citation type="journal article" date="2023" name="Mol. Phylogenet. Evol.">
        <title>Genome-scale phylogeny and comparative genomics of the fungal order Sordariales.</title>
        <authorList>
            <person name="Hensen N."/>
            <person name="Bonometti L."/>
            <person name="Westerberg I."/>
            <person name="Brannstrom I.O."/>
            <person name="Guillou S."/>
            <person name="Cros-Aarteil S."/>
            <person name="Calhoun S."/>
            <person name="Haridas S."/>
            <person name="Kuo A."/>
            <person name="Mondo S."/>
            <person name="Pangilinan J."/>
            <person name="Riley R."/>
            <person name="LaButti K."/>
            <person name="Andreopoulos B."/>
            <person name="Lipzen A."/>
            <person name="Chen C."/>
            <person name="Yan M."/>
            <person name="Daum C."/>
            <person name="Ng V."/>
            <person name="Clum A."/>
            <person name="Steindorff A."/>
            <person name="Ohm R.A."/>
            <person name="Martin F."/>
            <person name="Silar P."/>
            <person name="Natvig D.O."/>
            <person name="Lalanne C."/>
            <person name="Gautier V."/>
            <person name="Ament-Velasquez S.L."/>
            <person name="Kruys A."/>
            <person name="Hutchinson M.I."/>
            <person name="Powell A.J."/>
            <person name="Barry K."/>
            <person name="Miller A.N."/>
            <person name="Grigoriev I.V."/>
            <person name="Debuchy R."/>
            <person name="Gladieux P."/>
            <person name="Hiltunen Thoren M."/>
            <person name="Johannesson H."/>
        </authorList>
    </citation>
    <scope>NUCLEOTIDE SEQUENCE</scope>
    <source>
        <strain evidence="2">CBS 232.78</strain>
    </source>
</reference>
<feature type="signal peptide" evidence="1">
    <location>
        <begin position="1"/>
        <end position="22"/>
    </location>
</feature>
<protein>
    <submittedName>
        <fullName evidence="2">Uncharacterized protein</fullName>
    </submittedName>
</protein>
<dbReference type="Proteomes" id="UP001285441">
    <property type="component" value="Unassembled WGS sequence"/>
</dbReference>
<proteinExistence type="predicted"/>
<accession>A0AAE0NPV2</accession>
<sequence>MALKHLLTFSASLISAIVGTTAAVVKDRALASTQVGRAVDLYVWGNGIPGLQLFYANGNVYVSDLATANMTENMVPVSFTIMKRLPTYPGASTLAYSFTAAPNTTAGVSNTATRTPPFSNATLFVAPREGNAHDVGFVPTADVAAQVPATVTGRRMGGFMIDEGMFMVVEDHGPIHPALWCAFPTVTPGVWVMRWNQTNQTPETSKGVPVTLKTVKFPAGAKAPELLNKRCVTMQ</sequence>
<gene>
    <name evidence="2" type="ORF">B0H63DRAFT_510155</name>
</gene>
<organism evidence="2 3">
    <name type="scientific">Podospora didyma</name>
    <dbReference type="NCBI Taxonomy" id="330526"/>
    <lineage>
        <taxon>Eukaryota</taxon>
        <taxon>Fungi</taxon>
        <taxon>Dikarya</taxon>
        <taxon>Ascomycota</taxon>
        <taxon>Pezizomycotina</taxon>
        <taxon>Sordariomycetes</taxon>
        <taxon>Sordariomycetidae</taxon>
        <taxon>Sordariales</taxon>
        <taxon>Podosporaceae</taxon>
        <taxon>Podospora</taxon>
    </lineage>
</organism>
<comment type="caution">
    <text evidence="2">The sequence shown here is derived from an EMBL/GenBank/DDBJ whole genome shotgun (WGS) entry which is preliminary data.</text>
</comment>
<dbReference type="EMBL" id="JAULSW010000004">
    <property type="protein sequence ID" value="KAK3385305.1"/>
    <property type="molecule type" value="Genomic_DNA"/>
</dbReference>
<reference evidence="2" key="2">
    <citation type="submission" date="2023-06" db="EMBL/GenBank/DDBJ databases">
        <authorList>
            <consortium name="Lawrence Berkeley National Laboratory"/>
            <person name="Haridas S."/>
            <person name="Hensen N."/>
            <person name="Bonometti L."/>
            <person name="Westerberg I."/>
            <person name="Brannstrom I.O."/>
            <person name="Guillou S."/>
            <person name="Cros-Aarteil S."/>
            <person name="Calhoun S."/>
            <person name="Kuo A."/>
            <person name="Mondo S."/>
            <person name="Pangilinan J."/>
            <person name="Riley R."/>
            <person name="LaButti K."/>
            <person name="Andreopoulos B."/>
            <person name="Lipzen A."/>
            <person name="Chen C."/>
            <person name="Yanf M."/>
            <person name="Daum C."/>
            <person name="Ng V."/>
            <person name="Clum A."/>
            <person name="Steindorff A."/>
            <person name="Ohm R."/>
            <person name="Martin F."/>
            <person name="Silar P."/>
            <person name="Natvig D."/>
            <person name="Lalanne C."/>
            <person name="Gautier V."/>
            <person name="Ament-velasquez S.L."/>
            <person name="Kruys A."/>
            <person name="Hutchinson M.I."/>
            <person name="Powell A.J."/>
            <person name="Barry K."/>
            <person name="Miller A.N."/>
            <person name="Grigoriev I.V."/>
            <person name="Debuchy R."/>
            <person name="Gladieux P."/>
            <person name="Thoren M.H."/>
            <person name="Johannesson H."/>
        </authorList>
    </citation>
    <scope>NUCLEOTIDE SEQUENCE</scope>
    <source>
        <strain evidence="2">CBS 232.78</strain>
    </source>
</reference>
<name>A0AAE0NPV2_9PEZI</name>
<keyword evidence="1" id="KW-0732">Signal</keyword>
<evidence type="ECO:0000313" key="2">
    <source>
        <dbReference type="EMBL" id="KAK3385305.1"/>
    </source>
</evidence>
<dbReference type="AlphaFoldDB" id="A0AAE0NPV2"/>
<feature type="chain" id="PRO_5042114203" evidence="1">
    <location>
        <begin position="23"/>
        <end position="235"/>
    </location>
</feature>